<reference evidence="12 13" key="1">
    <citation type="journal article" date="2018" name="J. Microbiol.">
        <title>Baekduia soli gen. nov., sp. nov., a novel bacterium isolated from the soil of Baekdu Mountain and proposal of a novel family name, Baekduiaceae fam. nov.</title>
        <authorList>
            <person name="An D.S."/>
            <person name="Siddiqi M.Z."/>
            <person name="Kim K.H."/>
            <person name="Yu H.S."/>
            <person name="Im W.T."/>
        </authorList>
    </citation>
    <scope>NUCLEOTIDE SEQUENCE [LARGE SCALE GENOMIC DNA]</scope>
    <source>
        <strain evidence="12 13">BR7-21</strain>
    </source>
</reference>
<evidence type="ECO:0000256" key="6">
    <source>
        <dbReference type="ARBA" id="ARBA00022679"/>
    </source>
</evidence>
<dbReference type="GO" id="GO:0004156">
    <property type="term" value="F:dihydropteroate synthase activity"/>
    <property type="evidence" value="ECO:0007669"/>
    <property type="project" value="UniProtKB-EC"/>
</dbReference>
<dbReference type="UniPathway" id="UPA00077">
    <property type="reaction ID" value="UER00156"/>
</dbReference>
<dbReference type="InterPro" id="IPR011005">
    <property type="entry name" value="Dihydropteroate_synth-like_sf"/>
</dbReference>
<evidence type="ECO:0000256" key="2">
    <source>
        <dbReference type="ARBA" id="ARBA00001946"/>
    </source>
</evidence>
<dbReference type="GO" id="GO:0046872">
    <property type="term" value="F:metal ion binding"/>
    <property type="evidence" value="ECO:0007669"/>
    <property type="project" value="UniProtKB-KW"/>
</dbReference>
<dbReference type="EC" id="2.5.1.15" evidence="5 10"/>
<evidence type="ECO:0000256" key="9">
    <source>
        <dbReference type="ARBA" id="ARBA00022909"/>
    </source>
</evidence>
<feature type="domain" description="Pterin-binding" evidence="11">
    <location>
        <begin position="7"/>
        <end position="261"/>
    </location>
</feature>
<dbReference type="GO" id="GO:0046656">
    <property type="term" value="P:folic acid biosynthetic process"/>
    <property type="evidence" value="ECO:0007669"/>
    <property type="project" value="UniProtKB-KW"/>
</dbReference>
<proteinExistence type="inferred from homology"/>
<dbReference type="CDD" id="cd00739">
    <property type="entry name" value="DHPS"/>
    <property type="match status" value="1"/>
</dbReference>
<dbReference type="SUPFAM" id="SSF51717">
    <property type="entry name" value="Dihydropteroate synthetase-like"/>
    <property type="match status" value="1"/>
</dbReference>
<evidence type="ECO:0000259" key="11">
    <source>
        <dbReference type="PROSITE" id="PS50972"/>
    </source>
</evidence>
<dbReference type="KEGG" id="bsol:FSW04_22820"/>
<dbReference type="PANTHER" id="PTHR20941">
    <property type="entry name" value="FOLATE SYNTHESIS PROTEINS"/>
    <property type="match status" value="1"/>
</dbReference>
<dbReference type="InterPro" id="IPR045031">
    <property type="entry name" value="DHP_synth-like"/>
</dbReference>
<dbReference type="EMBL" id="CP042430">
    <property type="protein sequence ID" value="QEC50878.1"/>
    <property type="molecule type" value="Genomic_DNA"/>
</dbReference>
<comment type="catalytic activity">
    <reaction evidence="1">
        <text>(7,8-dihydropterin-6-yl)methyl diphosphate + 4-aminobenzoate = 7,8-dihydropteroate + diphosphate</text>
        <dbReference type="Rhea" id="RHEA:19949"/>
        <dbReference type="ChEBI" id="CHEBI:17836"/>
        <dbReference type="ChEBI" id="CHEBI:17839"/>
        <dbReference type="ChEBI" id="CHEBI:33019"/>
        <dbReference type="ChEBI" id="CHEBI:72950"/>
        <dbReference type="EC" id="2.5.1.15"/>
    </reaction>
</comment>
<keyword evidence="8 10" id="KW-0460">Magnesium</keyword>
<dbReference type="InterPro" id="IPR006390">
    <property type="entry name" value="DHP_synth_dom"/>
</dbReference>
<keyword evidence="13" id="KW-1185">Reference proteome</keyword>
<evidence type="ECO:0000256" key="10">
    <source>
        <dbReference type="RuleBase" id="RU361205"/>
    </source>
</evidence>
<evidence type="ECO:0000313" key="12">
    <source>
        <dbReference type="EMBL" id="QEC50878.1"/>
    </source>
</evidence>
<keyword evidence="6 10" id="KW-0808">Transferase</keyword>
<name>A0A5B8UDF4_9ACTN</name>
<dbReference type="PROSITE" id="PS50972">
    <property type="entry name" value="PTERIN_BINDING"/>
    <property type="match status" value="1"/>
</dbReference>
<comment type="similarity">
    <text evidence="4 10">Belongs to the DHPS family.</text>
</comment>
<evidence type="ECO:0000256" key="8">
    <source>
        <dbReference type="ARBA" id="ARBA00022842"/>
    </source>
</evidence>
<comment type="function">
    <text evidence="10">Catalyzes the condensation of para-aminobenzoate (pABA) with 6-hydroxymethyl-7,8-dihydropterin diphosphate (DHPt-PP) to form 7,8-dihydropteroate (H2Pte), the immediate precursor of folate derivatives.</text>
</comment>
<dbReference type="PANTHER" id="PTHR20941:SF1">
    <property type="entry name" value="FOLIC ACID SYNTHESIS PROTEIN FOL1"/>
    <property type="match status" value="1"/>
</dbReference>
<evidence type="ECO:0000256" key="3">
    <source>
        <dbReference type="ARBA" id="ARBA00004763"/>
    </source>
</evidence>
<dbReference type="RefSeq" id="WP_146923963.1">
    <property type="nucleotide sequence ID" value="NZ_CP042430.1"/>
</dbReference>
<dbReference type="GO" id="GO:0005829">
    <property type="term" value="C:cytosol"/>
    <property type="evidence" value="ECO:0007669"/>
    <property type="project" value="TreeGrafter"/>
</dbReference>
<comment type="cofactor">
    <cofactor evidence="2 10">
        <name>Mg(2+)</name>
        <dbReference type="ChEBI" id="CHEBI:18420"/>
    </cofactor>
</comment>
<evidence type="ECO:0000256" key="5">
    <source>
        <dbReference type="ARBA" id="ARBA00012458"/>
    </source>
</evidence>
<evidence type="ECO:0000313" key="13">
    <source>
        <dbReference type="Proteomes" id="UP000321805"/>
    </source>
</evidence>
<evidence type="ECO:0000256" key="7">
    <source>
        <dbReference type="ARBA" id="ARBA00022723"/>
    </source>
</evidence>
<evidence type="ECO:0000256" key="1">
    <source>
        <dbReference type="ARBA" id="ARBA00000012"/>
    </source>
</evidence>
<dbReference type="Pfam" id="PF00809">
    <property type="entry name" value="Pterin_bind"/>
    <property type="match status" value="1"/>
</dbReference>
<dbReference type="GO" id="GO:0046654">
    <property type="term" value="P:tetrahydrofolate biosynthetic process"/>
    <property type="evidence" value="ECO:0007669"/>
    <property type="project" value="UniProtKB-UniPathway"/>
</dbReference>
<dbReference type="Gene3D" id="3.20.20.20">
    <property type="entry name" value="Dihydropteroate synthase-like"/>
    <property type="match status" value="1"/>
</dbReference>
<dbReference type="PROSITE" id="PS00792">
    <property type="entry name" value="DHPS_1"/>
    <property type="match status" value="1"/>
</dbReference>
<keyword evidence="7 10" id="KW-0479">Metal-binding</keyword>
<dbReference type="InterPro" id="IPR000489">
    <property type="entry name" value="Pterin-binding_dom"/>
</dbReference>
<protein>
    <recommendedName>
        <fullName evidence="5 10">Dihydropteroate synthase</fullName>
        <shortName evidence="10">DHPS</shortName>
        <ecNumber evidence="5 10">2.5.1.15</ecNumber>
    </recommendedName>
    <alternativeName>
        <fullName evidence="10">Dihydropteroate pyrophosphorylase</fullName>
    </alternativeName>
</protein>
<comment type="pathway">
    <text evidence="3 10">Cofactor biosynthesis; tetrahydrofolate biosynthesis; 7,8-dihydrofolate from 2-amino-4-hydroxy-6-hydroxymethyl-7,8-dihydropteridine diphosphate and 4-aminobenzoate: step 1/2.</text>
</comment>
<evidence type="ECO:0000256" key="4">
    <source>
        <dbReference type="ARBA" id="ARBA00009503"/>
    </source>
</evidence>
<organism evidence="12 13">
    <name type="scientific">Baekduia soli</name>
    <dbReference type="NCBI Taxonomy" id="496014"/>
    <lineage>
        <taxon>Bacteria</taxon>
        <taxon>Bacillati</taxon>
        <taxon>Actinomycetota</taxon>
        <taxon>Thermoleophilia</taxon>
        <taxon>Solirubrobacterales</taxon>
        <taxon>Baekduiaceae</taxon>
        <taxon>Baekduia</taxon>
    </lineage>
</organism>
<dbReference type="PROSITE" id="PS00793">
    <property type="entry name" value="DHPS_2"/>
    <property type="match status" value="1"/>
</dbReference>
<sequence length="272" mass="29003">MAVREPFEIMGVVNVTPDSFSDGGEWFEPDAAVTHGLRLSAEGAAILDVGGESTRPRALPVPEDEELRRTVPVVAALARTGAAAISIDTTKLAVAEAALAAGATYVNDVTALRAAPDLAGLIADRGARCCLMHMLGDPRTMQEDPRYDDVVDDVKAFLLDRAEFAVREGVREDRIDLDPGIGFGKTVEHNLELLRRVDEIAGLGFRVAVGVSRKTFIHRLADVPDPHDRAPGTIAANVLAYERGARLFRVHDVAQARQALLVAAATLGPDGA</sequence>
<dbReference type="Proteomes" id="UP000321805">
    <property type="component" value="Chromosome"/>
</dbReference>
<accession>A0A5B8UDF4</accession>
<dbReference type="NCBIfam" id="TIGR01496">
    <property type="entry name" value="DHPS"/>
    <property type="match status" value="1"/>
</dbReference>
<dbReference type="AlphaFoldDB" id="A0A5B8UDF4"/>
<dbReference type="OrthoDB" id="9811744at2"/>
<keyword evidence="9 10" id="KW-0289">Folate biosynthesis</keyword>
<gene>
    <name evidence="12" type="primary">folP</name>
    <name evidence="12" type="ORF">FSW04_22820</name>
</gene>